<proteinExistence type="predicted"/>
<reference evidence="1 2" key="1">
    <citation type="submission" date="2015-11" db="EMBL/GenBank/DDBJ databases">
        <title>Genomic analysis of 38 Legionella species identifies large and diverse effector repertoires.</title>
        <authorList>
            <person name="Burstein D."/>
            <person name="Amaro F."/>
            <person name="Zusman T."/>
            <person name="Lifshitz Z."/>
            <person name="Cohen O."/>
            <person name="Gilbert J.A."/>
            <person name="Pupko T."/>
            <person name="Shuman H.A."/>
            <person name="Segal G."/>
        </authorList>
    </citation>
    <scope>NUCLEOTIDE SEQUENCE [LARGE SCALE GENOMIC DNA]</scope>
    <source>
        <strain evidence="1 2">BL-540</strain>
    </source>
</reference>
<accession>A0A0W0VDC6</accession>
<sequence>MRNLDVIPFQLPINQNWLLELLKRLGYEPGNGGQIGDKEHQGFCYGIAHAVIPAAILEALTITKIRFNLMYILSEKLNNNAAFFGEEPFQLKILFPKIDFGFEFEQYFNEQILTNPELVKSMRQQPQYNCLNDIHAFCDAIVLYQFRSLKQLVLEDTSNWNLIPMLMPPALTSLGGIEKPVEAFHANLRANSMADYLYSLDYNLSAPTPFEDPVVLVLTSYNGTCPWHTVTVVFQQNNWLLIDANNLNLMNQPMSCEKEMAKQLWISLIESVGLAKDGSFTILTEVYAAGIYREQLNKRLAEWAKNPILPLISVEMFKDYIESNKILLSVPSRDDHSYTNNSSEGSKPGEKLYSYESLENFLLDKRLQSPEALDIVDPGLESTENFLDGEPVYFVTLSPIDYPIPDVWQGDLDAQLVQSDYGDLNLERHHIGPLDPIVQQTNQNLTLEHESSMDMQFFEDTLERELLQDVDEDLISRNRSGKRKSYENSELSLRKKGCFASKLQFFSSAGSNGFFEDLEMDERLNFDHEI</sequence>
<evidence type="ECO:0000313" key="2">
    <source>
        <dbReference type="Proteomes" id="UP000055035"/>
    </source>
</evidence>
<organism evidence="1 2">
    <name type="scientific">Legionella jordanis</name>
    <dbReference type="NCBI Taxonomy" id="456"/>
    <lineage>
        <taxon>Bacteria</taxon>
        <taxon>Pseudomonadati</taxon>
        <taxon>Pseudomonadota</taxon>
        <taxon>Gammaproteobacteria</taxon>
        <taxon>Legionellales</taxon>
        <taxon>Legionellaceae</taxon>
        <taxon>Legionella</taxon>
    </lineage>
</organism>
<comment type="caution">
    <text evidence="1">The sequence shown here is derived from an EMBL/GenBank/DDBJ whole genome shotgun (WGS) entry which is preliminary data.</text>
</comment>
<dbReference type="AlphaFoldDB" id="A0A0W0VDC6"/>
<dbReference type="RefSeq" id="WP_058471786.1">
    <property type="nucleotide sequence ID" value="NZ_CAAAIC010000001.1"/>
</dbReference>
<protein>
    <submittedName>
        <fullName evidence="1">Uncharacterized protein</fullName>
    </submittedName>
</protein>
<evidence type="ECO:0000313" key="1">
    <source>
        <dbReference type="EMBL" id="KTD18095.1"/>
    </source>
</evidence>
<name>A0A0W0VDC6_9GAMM</name>
<dbReference type="PATRIC" id="fig|456.5.peg.2581"/>
<gene>
    <name evidence="1" type="ORF">Ljor_2401</name>
</gene>
<keyword evidence="2" id="KW-1185">Reference proteome</keyword>
<dbReference type="Proteomes" id="UP000055035">
    <property type="component" value="Unassembled WGS sequence"/>
</dbReference>
<dbReference type="EMBL" id="LNYJ01000011">
    <property type="protein sequence ID" value="KTD18095.1"/>
    <property type="molecule type" value="Genomic_DNA"/>
</dbReference>